<proteinExistence type="predicted"/>
<dbReference type="InterPro" id="IPR036291">
    <property type="entry name" value="NAD(P)-bd_dom_sf"/>
</dbReference>
<dbReference type="EMBL" id="FMWL01000003">
    <property type="protein sequence ID" value="SCZ77652.1"/>
    <property type="molecule type" value="Genomic_DNA"/>
</dbReference>
<dbReference type="STRING" id="1120920.SAMN03080599_00850"/>
<dbReference type="Pfam" id="PF00056">
    <property type="entry name" value="Ldh_1_N"/>
    <property type="match status" value="1"/>
</dbReference>
<keyword evidence="5" id="KW-1185">Reference proteome</keyword>
<feature type="domain" description="Lactate/malate dehydrogenase N-terminal" evidence="3">
    <location>
        <begin position="125"/>
        <end position="270"/>
    </location>
</feature>
<dbReference type="InterPro" id="IPR001557">
    <property type="entry name" value="L-lactate/malate_DH"/>
</dbReference>
<dbReference type="RefSeq" id="WP_092589650.1">
    <property type="nucleotide sequence ID" value="NZ_FMWL01000003.1"/>
</dbReference>
<reference evidence="4 5" key="1">
    <citation type="submission" date="2016-10" db="EMBL/GenBank/DDBJ databases">
        <authorList>
            <person name="de Groot N.N."/>
        </authorList>
    </citation>
    <scope>NUCLEOTIDE SEQUENCE [LARGE SCALE GENOMIC DNA]</scope>
    <source>
        <strain evidence="4 5">DSM 2784</strain>
    </source>
</reference>
<gene>
    <name evidence="4" type="ORF">SAMN03080599_00850</name>
</gene>
<name>A0A1G5RU52_9FIRM</name>
<dbReference type="Proteomes" id="UP000199208">
    <property type="component" value="Unassembled WGS sequence"/>
</dbReference>
<evidence type="ECO:0000259" key="3">
    <source>
        <dbReference type="Pfam" id="PF00056"/>
    </source>
</evidence>
<dbReference type="OrthoDB" id="1704578at2"/>
<dbReference type="AlphaFoldDB" id="A0A1G5RU52"/>
<evidence type="ECO:0000256" key="2">
    <source>
        <dbReference type="ARBA" id="ARBA00023027"/>
    </source>
</evidence>
<organism evidence="4 5">
    <name type="scientific">Acidaminobacter hydrogenoformans DSM 2784</name>
    <dbReference type="NCBI Taxonomy" id="1120920"/>
    <lineage>
        <taxon>Bacteria</taxon>
        <taxon>Bacillati</taxon>
        <taxon>Bacillota</taxon>
        <taxon>Clostridia</taxon>
        <taxon>Peptostreptococcales</taxon>
        <taxon>Acidaminobacteraceae</taxon>
        <taxon>Acidaminobacter</taxon>
    </lineage>
</organism>
<dbReference type="InterPro" id="IPR001236">
    <property type="entry name" value="Lactate/malate_DH_N"/>
</dbReference>
<protein>
    <submittedName>
        <fullName evidence="4">Malate/lactate dehydrogenase</fullName>
    </submittedName>
</protein>
<dbReference type="PANTHER" id="PTHR43128">
    <property type="entry name" value="L-2-HYDROXYCARBOXYLATE DEHYDROGENASE (NAD(P)(+))"/>
    <property type="match status" value="1"/>
</dbReference>
<accession>A0A1G5RU52</accession>
<keyword evidence="2" id="KW-0520">NAD</keyword>
<evidence type="ECO:0000256" key="1">
    <source>
        <dbReference type="ARBA" id="ARBA00023002"/>
    </source>
</evidence>
<dbReference type="GO" id="GO:0004459">
    <property type="term" value="F:L-lactate dehydrogenase (NAD+) activity"/>
    <property type="evidence" value="ECO:0007669"/>
    <property type="project" value="TreeGrafter"/>
</dbReference>
<sequence>MRLYRYEDCLILSEQSIRDLEKNRIFPEPDDDFGDIHALYYAVRTGTHAKVLTRFVDDSDAMEAKENLAYLVDHKRGRSIVSELEAYLPVHLIQALRSLKAFFINIDAPGWRETIGRLPLARPAKVNIMGLGDVGSTLAIGLLLQGEKSIEEIGLYDLDEKRIQRWVIELGQIARGSGDNFPKVRGLKHDELMDCDVFAFTATAGIPPLSVTTGDVRIVQYEGNSRIVDEYARMAREKKFRGLFAVVSDPVDLLSRRAYDSSNRNEQGVFDQKGLRPEQVMGFGLGVMYGRARYFARALDVSFEHGRAYGPHGKGLVVANDALRGQYDQKLSEKLTKMTVEANLEIRELGFKPYIAPALASGALSILDAIEGQWHYSCVSIGGVYFGCRNRLTPYGLEVERKSMDPKLVRRITAAYEELENQWRFLQSSALD</sequence>
<dbReference type="PANTHER" id="PTHR43128:SF16">
    <property type="entry name" value="L-LACTATE DEHYDROGENASE"/>
    <property type="match status" value="1"/>
</dbReference>
<evidence type="ECO:0000313" key="5">
    <source>
        <dbReference type="Proteomes" id="UP000199208"/>
    </source>
</evidence>
<keyword evidence="1" id="KW-0560">Oxidoreductase</keyword>
<dbReference type="PRINTS" id="PR00086">
    <property type="entry name" value="LLDHDRGNASE"/>
</dbReference>
<dbReference type="SUPFAM" id="SSF51735">
    <property type="entry name" value="NAD(P)-binding Rossmann-fold domains"/>
    <property type="match status" value="1"/>
</dbReference>
<dbReference type="Gene3D" id="3.40.50.720">
    <property type="entry name" value="NAD(P)-binding Rossmann-like Domain"/>
    <property type="match status" value="1"/>
</dbReference>
<dbReference type="GO" id="GO:0006089">
    <property type="term" value="P:lactate metabolic process"/>
    <property type="evidence" value="ECO:0007669"/>
    <property type="project" value="TreeGrafter"/>
</dbReference>
<evidence type="ECO:0000313" key="4">
    <source>
        <dbReference type="EMBL" id="SCZ77652.1"/>
    </source>
</evidence>